<evidence type="ECO:0000313" key="1">
    <source>
        <dbReference type="EMBL" id="RWX43613.1"/>
    </source>
</evidence>
<accession>A0A3S3QC79</accession>
<dbReference type="EMBL" id="MTKO01000115">
    <property type="protein sequence ID" value="RWX43613.1"/>
    <property type="molecule type" value="Genomic_DNA"/>
</dbReference>
<dbReference type="Proteomes" id="UP000287853">
    <property type="component" value="Unassembled WGS sequence"/>
</dbReference>
<sequence length="75" mass="8628">MANAANGFTGTYSAIKNQGMLPLKLPPEIKQGRYRAVVIIEEYPARKRTKKAIRFPAFDTEPVDPKNNFRREELY</sequence>
<name>A0A3S3QC79_9BACT</name>
<comment type="caution">
    <text evidence="1">The sequence shown here is derived from an EMBL/GenBank/DDBJ whole genome shotgun (WGS) entry which is preliminary data.</text>
</comment>
<reference evidence="1 2" key="1">
    <citation type="submission" date="2017-01" db="EMBL/GenBank/DDBJ databases">
        <title>The cable genome- insights into the physiology and evolution of filamentous bacteria capable of sulfide oxidation via long distance electron transfer.</title>
        <authorList>
            <person name="Schreiber L."/>
            <person name="Bjerg J.T."/>
            <person name="Boggild A."/>
            <person name="Van De Vossenberg J."/>
            <person name="Meysman F."/>
            <person name="Nielsen L.P."/>
            <person name="Schramm A."/>
            <person name="Kjeldsen K.U."/>
        </authorList>
    </citation>
    <scope>NUCLEOTIDE SEQUENCE [LARGE SCALE GENOMIC DNA]</scope>
    <source>
        <strain evidence="1">MCF</strain>
    </source>
</reference>
<protein>
    <submittedName>
        <fullName evidence="1">Uncharacterized protein</fullName>
    </submittedName>
</protein>
<proteinExistence type="predicted"/>
<gene>
    <name evidence="1" type="ORF">H206_02628</name>
</gene>
<evidence type="ECO:0000313" key="2">
    <source>
        <dbReference type="Proteomes" id="UP000287853"/>
    </source>
</evidence>
<organism evidence="1 2">
    <name type="scientific">Candidatus Electrothrix aarhusensis</name>
    <dbReference type="NCBI Taxonomy" id="1859131"/>
    <lineage>
        <taxon>Bacteria</taxon>
        <taxon>Pseudomonadati</taxon>
        <taxon>Thermodesulfobacteriota</taxon>
        <taxon>Desulfobulbia</taxon>
        <taxon>Desulfobulbales</taxon>
        <taxon>Desulfobulbaceae</taxon>
        <taxon>Candidatus Electrothrix</taxon>
    </lineage>
</organism>
<dbReference type="AlphaFoldDB" id="A0A3S3QC79"/>
<keyword evidence="2" id="KW-1185">Reference proteome</keyword>